<dbReference type="AlphaFoldDB" id="X0PEG0"/>
<dbReference type="PROSITE" id="PS01124">
    <property type="entry name" value="HTH_ARAC_FAMILY_2"/>
    <property type="match status" value="1"/>
</dbReference>
<keyword evidence="1" id="KW-0805">Transcription regulation</keyword>
<dbReference type="Gene3D" id="1.10.10.60">
    <property type="entry name" value="Homeodomain-like"/>
    <property type="match status" value="2"/>
</dbReference>
<dbReference type="EMBL" id="AZGA01000005">
    <property type="protein sequence ID" value="KRM36262.1"/>
    <property type="molecule type" value="Genomic_DNA"/>
</dbReference>
<feature type="domain" description="HTH araC/xylS-type" evidence="4">
    <location>
        <begin position="168"/>
        <end position="267"/>
    </location>
</feature>
<keyword evidence="2" id="KW-0238">DNA-binding</keyword>
<dbReference type="InterPro" id="IPR018060">
    <property type="entry name" value="HTH_AraC"/>
</dbReference>
<keyword evidence="6" id="KW-1185">Reference proteome</keyword>
<name>X0PEG0_9LACO</name>
<dbReference type="InterPro" id="IPR018062">
    <property type="entry name" value="HTH_AraC-typ_CS"/>
</dbReference>
<keyword evidence="3" id="KW-0804">Transcription</keyword>
<dbReference type="Pfam" id="PF12833">
    <property type="entry name" value="HTH_18"/>
    <property type="match status" value="1"/>
</dbReference>
<dbReference type="GO" id="GO:0003700">
    <property type="term" value="F:DNA-binding transcription factor activity"/>
    <property type="evidence" value="ECO:0007669"/>
    <property type="project" value="InterPro"/>
</dbReference>
<dbReference type="InterPro" id="IPR037923">
    <property type="entry name" value="HTH-like"/>
</dbReference>
<sequence>MRIAFNKPTQDFPLYCDSIGYQWQQDPMTRKNGYYAFHWLQSEMGTGIVEVAGQKITLAPNQGIFLAKGVPHHYESSDPNKDWQTAFFTFDGTLAQDLVNYLGVTDYLYVPSPSAELLTFPTEKFEQFNQHSIAAILDQSTEIYRFVMLLKQNDALKAFNRQNKEITMPIIEYITQHYMKPITNEELAGVTQYSVTYQNRVFKKAYNITPLQYLTEYRLQKARELLLSKPEWEIKRIGTIVGFQDTSQFIHQFKRIHKVTPQQFKKFI</sequence>
<protein>
    <submittedName>
        <fullName evidence="5">Two-component sensor response regulator</fullName>
    </submittedName>
</protein>
<evidence type="ECO:0000256" key="2">
    <source>
        <dbReference type="ARBA" id="ARBA00023125"/>
    </source>
</evidence>
<comment type="caution">
    <text evidence="5">The sequence shown here is derived from an EMBL/GenBank/DDBJ whole genome shotgun (WGS) entry which is preliminary data.</text>
</comment>
<dbReference type="PROSITE" id="PS00041">
    <property type="entry name" value="HTH_ARAC_FAMILY_1"/>
    <property type="match status" value="1"/>
</dbReference>
<dbReference type="OrthoDB" id="185320at2"/>
<evidence type="ECO:0000256" key="1">
    <source>
        <dbReference type="ARBA" id="ARBA00023015"/>
    </source>
</evidence>
<dbReference type="SMART" id="SM00342">
    <property type="entry name" value="HTH_ARAC"/>
    <property type="match status" value="1"/>
</dbReference>
<dbReference type="eggNOG" id="COG2207">
    <property type="taxonomic scope" value="Bacteria"/>
</dbReference>
<dbReference type="RefSeq" id="WP_035452878.1">
    <property type="nucleotide sequence ID" value="NZ_AZGA01000005.1"/>
</dbReference>
<dbReference type="PATRIC" id="fig|1423734.3.peg.3065"/>
<dbReference type="PANTHER" id="PTHR43280">
    <property type="entry name" value="ARAC-FAMILY TRANSCRIPTIONAL REGULATOR"/>
    <property type="match status" value="1"/>
</dbReference>
<dbReference type="SUPFAM" id="SSF51215">
    <property type="entry name" value="Regulatory protein AraC"/>
    <property type="match status" value="1"/>
</dbReference>
<organism evidence="5 6">
    <name type="scientific">Agrilactobacillus composti DSM 18527 = JCM 14202</name>
    <dbReference type="NCBI Taxonomy" id="1423734"/>
    <lineage>
        <taxon>Bacteria</taxon>
        <taxon>Bacillati</taxon>
        <taxon>Bacillota</taxon>
        <taxon>Bacilli</taxon>
        <taxon>Lactobacillales</taxon>
        <taxon>Lactobacillaceae</taxon>
        <taxon>Agrilactobacillus</taxon>
    </lineage>
</organism>
<dbReference type="Proteomes" id="UP000051236">
    <property type="component" value="Unassembled WGS sequence"/>
</dbReference>
<dbReference type="GO" id="GO:0043565">
    <property type="term" value="F:sequence-specific DNA binding"/>
    <property type="evidence" value="ECO:0007669"/>
    <property type="project" value="InterPro"/>
</dbReference>
<evidence type="ECO:0000313" key="5">
    <source>
        <dbReference type="EMBL" id="KRM36262.1"/>
    </source>
</evidence>
<dbReference type="PANTHER" id="PTHR43280:SF2">
    <property type="entry name" value="HTH-TYPE TRANSCRIPTIONAL REGULATOR EXSA"/>
    <property type="match status" value="1"/>
</dbReference>
<dbReference type="Pfam" id="PF02311">
    <property type="entry name" value="AraC_binding"/>
    <property type="match status" value="1"/>
</dbReference>
<accession>X0PEG0</accession>
<evidence type="ECO:0000256" key="3">
    <source>
        <dbReference type="ARBA" id="ARBA00023163"/>
    </source>
</evidence>
<proteinExistence type="predicted"/>
<dbReference type="InterPro" id="IPR009057">
    <property type="entry name" value="Homeodomain-like_sf"/>
</dbReference>
<dbReference type="InterPro" id="IPR003313">
    <property type="entry name" value="AraC-bd"/>
</dbReference>
<evidence type="ECO:0000259" key="4">
    <source>
        <dbReference type="PROSITE" id="PS01124"/>
    </source>
</evidence>
<dbReference type="SUPFAM" id="SSF46689">
    <property type="entry name" value="Homeodomain-like"/>
    <property type="match status" value="2"/>
</dbReference>
<evidence type="ECO:0000313" key="6">
    <source>
        <dbReference type="Proteomes" id="UP000051236"/>
    </source>
</evidence>
<reference evidence="5 6" key="1">
    <citation type="journal article" date="2015" name="Genome Announc.">
        <title>Expanding the biotechnology potential of lactobacilli through comparative genomics of 213 strains and associated genera.</title>
        <authorList>
            <person name="Sun Z."/>
            <person name="Harris H.M."/>
            <person name="McCann A."/>
            <person name="Guo C."/>
            <person name="Argimon S."/>
            <person name="Zhang W."/>
            <person name="Yang X."/>
            <person name="Jeffery I.B."/>
            <person name="Cooney J.C."/>
            <person name="Kagawa T.F."/>
            <person name="Liu W."/>
            <person name="Song Y."/>
            <person name="Salvetti E."/>
            <person name="Wrobel A."/>
            <person name="Rasinkangas P."/>
            <person name="Parkhill J."/>
            <person name="Rea M.C."/>
            <person name="O'Sullivan O."/>
            <person name="Ritari J."/>
            <person name="Douillard F.P."/>
            <person name="Paul Ross R."/>
            <person name="Yang R."/>
            <person name="Briner A.E."/>
            <person name="Felis G.E."/>
            <person name="de Vos W.M."/>
            <person name="Barrangou R."/>
            <person name="Klaenhammer T.R."/>
            <person name="Caufield P.W."/>
            <person name="Cui Y."/>
            <person name="Zhang H."/>
            <person name="O'Toole P.W."/>
        </authorList>
    </citation>
    <scope>NUCLEOTIDE SEQUENCE [LARGE SCALE GENOMIC DNA]</scope>
    <source>
        <strain evidence="5 6">DSM 18527</strain>
    </source>
</reference>
<dbReference type="STRING" id="1423734.FC83_GL003015"/>
<gene>
    <name evidence="5" type="ORF">FC83_GL003015</name>
</gene>